<dbReference type="AlphaFoldDB" id="A0A1Q9EQL3"/>
<dbReference type="SUPFAM" id="SSF51445">
    <property type="entry name" value="(Trans)glycosidases"/>
    <property type="match status" value="1"/>
</dbReference>
<protein>
    <submittedName>
        <fullName evidence="2">Uncharacterized protein</fullName>
    </submittedName>
</protein>
<accession>A0A1Q9EQL3</accession>
<reference evidence="2 3" key="1">
    <citation type="submission" date="2016-02" db="EMBL/GenBank/DDBJ databases">
        <title>Genome analysis of coral dinoflagellate symbionts highlights evolutionary adaptations to a symbiotic lifestyle.</title>
        <authorList>
            <person name="Aranda M."/>
            <person name="Li Y."/>
            <person name="Liew Y.J."/>
            <person name="Baumgarten S."/>
            <person name="Simakov O."/>
            <person name="Wilson M."/>
            <person name="Piel J."/>
            <person name="Ashoor H."/>
            <person name="Bougouffa S."/>
            <person name="Bajic V.B."/>
            <person name="Ryu T."/>
            <person name="Ravasi T."/>
            <person name="Bayer T."/>
            <person name="Micklem G."/>
            <person name="Kim H."/>
            <person name="Bhak J."/>
            <person name="Lajeunesse T.C."/>
            <person name="Voolstra C.R."/>
        </authorList>
    </citation>
    <scope>NUCLEOTIDE SEQUENCE [LARGE SCALE GENOMIC DNA]</scope>
    <source>
        <strain evidence="2 3">CCMP2467</strain>
    </source>
</reference>
<evidence type="ECO:0000256" key="1">
    <source>
        <dbReference type="SAM" id="MobiDB-lite"/>
    </source>
</evidence>
<organism evidence="2 3">
    <name type="scientific">Symbiodinium microadriaticum</name>
    <name type="common">Dinoflagellate</name>
    <name type="synonym">Zooxanthella microadriatica</name>
    <dbReference type="NCBI Taxonomy" id="2951"/>
    <lineage>
        <taxon>Eukaryota</taxon>
        <taxon>Sar</taxon>
        <taxon>Alveolata</taxon>
        <taxon>Dinophyceae</taxon>
        <taxon>Suessiales</taxon>
        <taxon>Symbiodiniaceae</taxon>
        <taxon>Symbiodinium</taxon>
    </lineage>
</organism>
<evidence type="ECO:0000313" key="2">
    <source>
        <dbReference type="EMBL" id="OLQ09719.1"/>
    </source>
</evidence>
<proteinExistence type="predicted"/>
<dbReference type="OrthoDB" id="433247at2759"/>
<comment type="caution">
    <text evidence="2">The sequence shown here is derived from an EMBL/GenBank/DDBJ whole genome shotgun (WGS) entry which is preliminary data.</text>
</comment>
<dbReference type="InterPro" id="IPR017853">
    <property type="entry name" value="GH"/>
</dbReference>
<feature type="region of interest" description="Disordered" evidence="1">
    <location>
        <begin position="287"/>
        <end position="375"/>
    </location>
</feature>
<dbReference type="EMBL" id="LSRX01000092">
    <property type="protein sequence ID" value="OLQ09719.1"/>
    <property type="molecule type" value="Genomic_DNA"/>
</dbReference>
<keyword evidence="3" id="KW-1185">Reference proteome</keyword>
<evidence type="ECO:0000313" key="3">
    <source>
        <dbReference type="Proteomes" id="UP000186817"/>
    </source>
</evidence>
<feature type="region of interest" description="Disordered" evidence="1">
    <location>
        <begin position="254"/>
        <end position="275"/>
    </location>
</feature>
<sequence>MCSFVGLLWKSFTYTMRVLGKVANGSNKGSFFVRCGSSLLYRPGGRDFTSLPMDLNATEVEGGLSAPQKGLFTEIFQDDYFELNTMNPVLQELYTNLLYWIAELDIDGYRITAASHITADFSAYLSTHLRFYAHALGKENFFVVGEVNQVLWFAAVIRVQRFWLRSKGGPDQRRYLRRYYSALPTQEPGFLSTYPLQVKHSQKPFVIAFPEEIYQLRDTCLGNGWNAMDLYQQVGAARAVKKARGVLEAQGNMRLSMAGVEPPGRGRGREETQTYQNDGCDDVAAAENDEDAVGDDFDGDDDGDDDDEDDDDDDDDDDDYDDDDEDEDEDQDQDQDQDQDDDADDAEEDDEDDDEDDDYGYYDYHDDDGGDGDGDGIDDVVVARIVCAVAGTDSEYSDHPHQTLVRVKVGVSHGVALRYGIPDIANGVEQGLNGLCYRDAAGRSALSRKMIDSGMERSVVDSILSSCDYQAIETIVGAGGGIAEDMFLGGPLVLGSAVQSVDDQDWEASDVHELLLRMAGRPSVGFWFGGFRLEGQYPDGVLTSVEFSRECKYLLPLELPYREGQAFIDILRPQRLAAVITESNRSYLLVPAEMRRTNVAIFAPVETVIEDASGSDWLVLENDARARVRTFRLCPLSG</sequence>
<name>A0A1Q9EQL3_SYMMI</name>
<gene>
    <name evidence="2" type="ORF">AK812_SmicGene6672</name>
</gene>
<dbReference type="Gene3D" id="3.20.20.80">
    <property type="entry name" value="Glycosidases"/>
    <property type="match status" value="1"/>
</dbReference>
<dbReference type="Proteomes" id="UP000186817">
    <property type="component" value="Unassembled WGS sequence"/>
</dbReference>